<evidence type="ECO:0000313" key="1">
    <source>
        <dbReference type="EMBL" id="GMI21640.1"/>
    </source>
</evidence>
<accession>A0ABQ6M8S4</accession>
<feature type="non-terminal residue" evidence="1">
    <location>
        <position position="1"/>
    </location>
</feature>
<dbReference type="Proteomes" id="UP001165060">
    <property type="component" value="Unassembled WGS sequence"/>
</dbReference>
<dbReference type="EMBL" id="BRYB01003842">
    <property type="protein sequence ID" value="GMI21640.1"/>
    <property type="molecule type" value="Genomic_DNA"/>
</dbReference>
<evidence type="ECO:0000313" key="2">
    <source>
        <dbReference type="Proteomes" id="UP001165060"/>
    </source>
</evidence>
<protein>
    <submittedName>
        <fullName evidence="1">Uncharacterized protein</fullName>
    </submittedName>
</protein>
<keyword evidence="2" id="KW-1185">Reference proteome</keyword>
<name>A0ABQ6M8S4_9STRA</name>
<proteinExistence type="predicted"/>
<comment type="caution">
    <text evidence="1">The sequence shown here is derived from an EMBL/GenBank/DDBJ whole genome shotgun (WGS) entry which is preliminary data.</text>
</comment>
<sequence length="141" mass="15405">PPQGLFRRGSCRLNRIVDTESDVASDVAAASLSDLSLSYCFCLLGPAGEEKNMRVMTSSIKNEISKALESFCEDSSESDAVLKETTLGQRKTQLLKLLLQPLPDVVGAVPGLWFRQLLGHLSFASEDVNKIHELEANGLRI</sequence>
<organism evidence="1 2">
    <name type="scientific">Tetraparma gracilis</name>
    <dbReference type="NCBI Taxonomy" id="2962635"/>
    <lineage>
        <taxon>Eukaryota</taxon>
        <taxon>Sar</taxon>
        <taxon>Stramenopiles</taxon>
        <taxon>Ochrophyta</taxon>
        <taxon>Bolidophyceae</taxon>
        <taxon>Parmales</taxon>
        <taxon>Triparmaceae</taxon>
        <taxon>Tetraparma</taxon>
    </lineage>
</organism>
<gene>
    <name evidence="1" type="ORF">TeGR_g2275</name>
</gene>
<reference evidence="1 2" key="1">
    <citation type="journal article" date="2023" name="Commun. Biol.">
        <title>Genome analysis of Parmales, the sister group of diatoms, reveals the evolutionary specialization of diatoms from phago-mixotrophs to photoautotrophs.</title>
        <authorList>
            <person name="Ban H."/>
            <person name="Sato S."/>
            <person name="Yoshikawa S."/>
            <person name="Yamada K."/>
            <person name="Nakamura Y."/>
            <person name="Ichinomiya M."/>
            <person name="Sato N."/>
            <person name="Blanc-Mathieu R."/>
            <person name="Endo H."/>
            <person name="Kuwata A."/>
            <person name="Ogata H."/>
        </authorList>
    </citation>
    <scope>NUCLEOTIDE SEQUENCE [LARGE SCALE GENOMIC DNA]</scope>
</reference>
<feature type="non-terminal residue" evidence="1">
    <location>
        <position position="141"/>
    </location>
</feature>